<dbReference type="AlphaFoldDB" id="A0A2C0DZI8"/>
<protein>
    <submittedName>
        <fullName evidence="1">Uncharacterized protein</fullName>
    </submittedName>
</protein>
<sequence length="65" mass="7893">MFYNTYYNKIVPKGIYILETFQKYIFEVLELNFYVVLIVPKGVPFDTKNPHEIIVNLYYFSILYL</sequence>
<reference evidence="1 2" key="1">
    <citation type="submission" date="2017-09" db="EMBL/GenBank/DDBJ databases">
        <title>Large-scale bioinformatics analysis of Bacillus genomes uncovers conserved roles of natural products in bacterial physiology.</title>
        <authorList>
            <consortium name="Agbiome Team Llc"/>
            <person name="Bleich R.M."/>
            <person name="Grubbs K.J."/>
            <person name="Santa Maria K.C."/>
            <person name="Allen S.E."/>
            <person name="Farag S."/>
            <person name="Shank E.A."/>
            <person name="Bowers A."/>
        </authorList>
    </citation>
    <scope>NUCLEOTIDE SEQUENCE [LARGE SCALE GENOMIC DNA]</scope>
    <source>
        <strain evidence="1 2">AFS046104</strain>
    </source>
</reference>
<organism evidence="1 2">
    <name type="scientific">Bacillus cereus</name>
    <dbReference type="NCBI Taxonomy" id="1396"/>
    <lineage>
        <taxon>Bacteria</taxon>
        <taxon>Bacillati</taxon>
        <taxon>Bacillota</taxon>
        <taxon>Bacilli</taxon>
        <taxon>Bacillales</taxon>
        <taxon>Bacillaceae</taxon>
        <taxon>Bacillus</taxon>
        <taxon>Bacillus cereus group</taxon>
    </lineage>
</organism>
<evidence type="ECO:0000313" key="1">
    <source>
        <dbReference type="EMBL" id="PGQ05122.1"/>
    </source>
</evidence>
<dbReference type="EMBL" id="NUJQ01000053">
    <property type="protein sequence ID" value="PGQ05122.1"/>
    <property type="molecule type" value="Genomic_DNA"/>
</dbReference>
<gene>
    <name evidence="1" type="ORF">COA08_27740</name>
</gene>
<dbReference type="Proteomes" id="UP000221438">
    <property type="component" value="Unassembled WGS sequence"/>
</dbReference>
<accession>A0A2C0DZI8</accession>
<name>A0A2C0DZI8_BACCE</name>
<evidence type="ECO:0000313" key="2">
    <source>
        <dbReference type="Proteomes" id="UP000221438"/>
    </source>
</evidence>
<comment type="caution">
    <text evidence="1">The sequence shown here is derived from an EMBL/GenBank/DDBJ whole genome shotgun (WGS) entry which is preliminary data.</text>
</comment>
<proteinExistence type="predicted"/>